<organism evidence="12 13">
    <name type="scientific">Roseomonas gilardii</name>
    <dbReference type="NCBI Taxonomy" id="257708"/>
    <lineage>
        <taxon>Bacteria</taxon>
        <taxon>Pseudomonadati</taxon>
        <taxon>Pseudomonadota</taxon>
        <taxon>Alphaproteobacteria</taxon>
        <taxon>Acetobacterales</taxon>
        <taxon>Roseomonadaceae</taxon>
        <taxon>Roseomonas</taxon>
    </lineage>
</organism>
<feature type="transmembrane region" description="Helical" evidence="10">
    <location>
        <begin position="573"/>
        <end position="592"/>
    </location>
</feature>
<name>A0A1L7ABZ7_9PROT</name>
<keyword evidence="10" id="KW-0472">Membrane</keyword>
<evidence type="ECO:0000256" key="1">
    <source>
        <dbReference type="ARBA" id="ARBA00000798"/>
    </source>
</evidence>
<dbReference type="Proteomes" id="UP000185494">
    <property type="component" value="Chromosome 1"/>
</dbReference>
<dbReference type="Gene3D" id="3.30.870.10">
    <property type="entry name" value="Endonuclease Chain A"/>
    <property type="match status" value="2"/>
</dbReference>
<dbReference type="STRING" id="257708.RGI145_03110"/>
<feature type="transmembrane region" description="Helical" evidence="10">
    <location>
        <begin position="620"/>
        <end position="641"/>
    </location>
</feature>
<evidence type="ECO:0000256" key="6">
    <source>
        <dbReference type="ARBA" id="ARBA00022737"/>
    </source>
</evidence>
<dbReference type="eggNOG" id="COG0398">
    <property type="taxonomic scope" value="Bacteria"/>
</dbReference>
<feature type="domain" description="PLD phosphodiesterase" evidence="11">
    <location>
        <begin position="356"/>
        <end position="383"/>
    </location>
</feature>
<evidence type="ECO:0000256" key="9">
    <source>
        <dbReference type="ARBA" id="ARBA00029594"/>
    </source>
</evidence>
<dbReference type="InterPro" id="IPR032816">
    <property type="entry name" value="VTT_dom"/>
</dbReference>
<dbReference type="GO" id="GO:0005576">
    <property type="term" value="C:extracellular region"/>
    <property type="evidence" value="ECO:0007669"/>
    <property type="project" value="UniProtKB-SubCell"/>
</dbReference>
<dbReference type="GO" id="GO:0004630">
    <property type="term" value="F:phospholipase D activity"/>
    <property type="evidence" value="ECO:0007669"/>
    <property type="project" value="UniProtKB-EC"/>
</dbReference>
<dbReference type="PANTHER" id="PTHR18896">
    <property type="entry name" value="PHOSPHOLIPASE D"/>
    <property type="match status" value="1"/>
</dbReference>
<evidence type="ECO:0000256" key="2">
    <source>
        <dbReference type="ARBA" id="ARBA00003145"/>
    </source>
</evidence>
<dbReference type="EMBL" id="CP015583">
    <property type="protein sequence ID" value="APT56250.1"/>
    <property type="molecule type" value="Genomic_DNA"/>
</dbReference>
<feature type="transmembrane region" description="Helical" evidence="10">
    <location>
        <begin position="648"/>
        <end position="669"/>
    </location>
</feature>
<dbReference type="CDD" id="cd09143">
    <property type="entry name" value="PLDc_vPLD1_2_like_bac_2"/>
    <property type="match status" value="1"/>
</dbReference>
<dbReference type="CDD" id="cd09140">
    <property type="entry name" value="PLDc_vPLD1_2_like_bac_1"/>
    <property type="match status" value="1"/>
</dbReference>
<dbReference type="InterPro" id="IPR025202">
    <property type="entry name" value="PLD-like_dom"/>
</dbReference>
<dbReference type="KEGG" id="rgi:RGI145_03110"/>
<comment type="subcellular location">
    <subcellularLocation>
        <location evidence="3">Secreted</location>
    </subcellularLocation>
</comment>
<dbReference type="GO" id="GO:0009395">
    <property type="term" value="P:phospholipid catabolic process"/>
    <property type="evidence" value="ECO:0007669"/>
    <property type="project" value="TreeGrafter"/>
</dbReference>
<evidence type="ECO:0000256" key="3">
    <source>
        <dbReference type="ARBA" id="ARBA00004613"/>
    </source>
</evidence>
<dbReference type="SUPFAM" id="SSF56024">
    <property type="entry name" value="Phospholipase D/nuclease"/>
    <property type="match status" value="2"/>
</dbReference>
<keyword evidence="6" id="KW-0677">Repeat</keyword>
<evidence type="ECO:0000259" key="11">
    <source>
        <dbReference type="PROSITE" id="PS50035"/>
    </source>
</evidence>
<keyword evidence="8" id="KW-0443">Lipid metabolism</keyword>
<keyword evidence="7" id="KW-0378">Hydrolase</keyword>
<dbReference type="SMART" id="SM00155">
    <property type="entry name" value="PLDc"/>
    <property type="match status" value="2"/>
</dbReference>
<evidence type="ECO:0000256" key="8">
    <source>
        <dbReference type="ARBA" id="ARBA00023098"/>
    </source>
</evidence>
<dbReference type="PANTHER" id="PTHR18896:SF76">
    <property type="entry name" value="PHOSPHOLIPASE"/>
    <property type="match status" value="1"/>
</dbReference>
<dbReference type="InterPro" id="IPR001736">
    <property type="entry name" value="PLipase_D/transphosphatidylase"/>
</dbReference>
<protein>
    <recommendedName>
        <fullName evidence="4">Phospholipase D</fullName>
    </recommendedName>
    <alternativeName>
        <fullName evidence="9">Choline phosphatase</fullName>
    </alternativeName>
</protein>
<dbReference type="Pfam" id="PF13091">
    <property type="entry name" value="PLDc_2"/>
    <property type="match status" value="1"/>
</dbReference>
<reference evidence="12 13" key="1">
    <citation type="submission" date="2016-05" db="EMBL/GenBank/DDBJ databases">
        <title>Complete Genome and Methylome Analysis of Psychrotrophic Bacterial Isolates from Antarctic Lake Untersee.</title>
        <authorList>
            <person name="Fomenkov A."/>
            <person name="Akimov V.N."/>
            <person name="Vasilyeva L.V."/>
            <person name="Andersen D."/>
            <person name="Vincze T."/>
            <person name="Roberts R.J."/>
        </authorList>
    </citation>
    <scope>NUCLEOTIDE SEQUENCE [LARGE SCALE GENOMIC DNA]</scope>
    <source>
        <strain evidence="12 13">U14-5</strain>
    </source>
</reference>
<gene>
    <name evidence="12" type="ORF">RGI145_03110</name>
</gene>
<accession>A0A1L7ABZ7</accession>
<evidence type="ECO:0000313" key="13">
    <source>
        <dbReference type="Proteomes" id="UP000185494"/>
    </source>
</evidence>
<dbReference type="InterPro" id="IPR015679">
    <property type="entry name" value="PLipase_D_fam"/>
</dbReference>
<sequence length="713" mass="78367">MLSERVALLQPGRNLWRLARAERATLLPDAAPYYDALRRALRNARHSIQIVGWDIDSRTPLVGPSGRVEDGLPETLGPFLSALAERNPDLRVHLLLWDYSVLYAMERELLPVLALRWNTPPNVELCLDDTVPFGASHHQKIVVVDGAIAFAGGLDLTIRRWDTAEHDPDNPLRVDPGGVPYPPFHDVQMLVDGPAAAALAELVRRRWARGACEELPPAPPARHDPWPEGVAPDFRDIALGIARTEPAMEDRDGHRQPAIREIRQLYLDTIATAERWIYAENQFLTCGTIARAFIRRLKQRPDLQILLVCPKTHHTWLEHRTMLAGRIRFMRAIRRAGMEGRVRLVFPHVQGARTAHEVMVHAKVMVIDDRLLRVGSSNLCNRSMGTDTECDLILDAGDEAGRGAVRRALGRLLGEHLGATEDTVTAALDDRGALFATVDALNGGEHSLRPIEDGELKRHERVPSLEAAADPHRPIGAEEFFADFAPGNPGGRPWPLLLKALLVLLPLAAIGLLWRYTPLAELVSPSAIRAMLDEGGGWGPLAAIGLFLLLGLLAFPVNVLIIATAAAFGTWPGLGYATGGAMLSAAAMYGLGRRMGPDLLRRFLGPRINRVSQSVARNGIMAVTAIRLLPVAPFTLVNLVAGAMRIRFFDYMAGTFLGLLPGVVLMSALGDRMTRILEHPTVENVALLLGLMVVWAGVTWGLQRLVRRLRHEG</sequence>
<comment type="catalytic activity">
    <reaction evidence="1">
        <text>a 1,2-diacyl-sn-glycero-3-phosphocholine + H2O = a 1,2-diacyl-sn-glycero-3-phosphate + choline + H(+)</text>
        <dbReference type="Rhea" id="RHEA:14445"/>
        <dbReference type="ChEBI" id="CHEBI:15354"/>
        <dbReference type="ChEBI" id="CHEBI:15377"/>
        <dbReference type="ChEBI" id="CHEBI:15378"/>
        <dbReference type="ChEBI" id="CHEBI:57643"/>
        <dbReference type="ChEBI" id="CHEBI:58608"/>
        <dbReference type="EC" id="3.1.4.4"/>
    </reaction>
</comment>
<evidence type="ECO:0000256" key="4">
    <source>
        <dbReference type="ARBA" id="ARBA00018392"/>
    </source>
</evidence>
<dbReference type="RefSeq" id="WP_075797199.1">
    <property type="nucleotide sequence ID" value="NZ_CP015583.1"/>
</dbReference>
<comment type="function">
    <text evidence="2">Could be a virulence factor.</text>
</comment>
<evidence type="ECO:0000256" key="10">
    <source>
        <dbReference type="SAM" id="Phobius"/>
    </source>
</evidence>
<dbReference type="Pfam" id="PF00614">
    <property type="entry name" value="PLDc"/>
    <property type="match status" value="1"/>
</dbReference>
<dbReference type="AlphaFoldDB" id="A0A1L7ABZ7"/>
<dbReference type="eggNOG" id="COG1502">
    <property type="taxonomic scope" value="Bacteria"/>
</dbReference>
<proteinExistence type="predicted"/>
<feature type="transmembrane region" description="Helical" evidence="10">
    <location>
        <begin position="537"/>
        <end position="561"/>
    </location>
</feature>
<keyword evidence="5" id="KW-0964">Secreted</keyword>
<keyword evidence="10" id="KW-1133">Transmembrane helix</keyword>
<evidence type="ECO:0000313" key="12">
    <source>
        <dbReference type="EMBL" id="APT56250.1"/>
    </source>
</evidence>
<feature type="domain" description="PLD phosphodiesterase" evidence="11">
    <location>
        <begin position="133"/>
        <end position="160"/>
    </location>
</feature>
<evidence type="ECO:0000256" key="7">
    <source>
        <dbReference type="ARBA" id="ARBA00022801"/>
    </source>
</evidence>
<evidence type="ECO:0000256" key="5">
    <source>
        <dbReference type="ARBA" id="ARBA00022525"/>
    </source>
</evidence>
<feature type="transmembrane region" description="Helical" evidence="10">
    <location>
        <begin position="681"/>
        <end position="702"/>
    </location>
</feature>
<keyword evidence="10" id="KW-0812">Transmembrane</keyword>
<dbReference type="PROSITE" id="PS50035">
    <property type="entry name" value="PLD"/>
    <property type="match status" value="2"/>
</dbReference>
<dbReference type="Pfam" id="PF09335">
    <property type="entry name" value="VTT_dom"/>
    <property type="match status" value="1"/>
</dbReference>